<organism evidence="1 2">
    <name type="scientific">Arthroderma benhamiae (strain ATCC MYA-4681 / CBS 112371)</name>
    <name type="common">Trichophyton mentagrophytes</name>
    <dbReference type="NCBI Taxonomy" id="663331"/>
    <lineage>
        <taxon>Eukaryota</taxon>
        <taxon>Fungi</taxon>
        <taxon>Dikarya</taxon>
        <taxon>Ascomycota</taxon>
        <taxon>Pezizomycotina</taxon>
        <taxon>Eurotiomycetes</taxon>
        <taxon>Eurotiomycetidae</taxon>
        <taxon>Onygenales</taxon>
        <taxon>Arthrodermataceae</taxon>
        <taxon>Trichophyton</taxon>
    </lineage>
</organism>
<dbReference type="RefSeq" id="XP_003017402.1">
    <property type="nucleotide sequence ID" value="XM_003017356.1"/>
</dbReference>
<dbReference type="eggNOG" id="ENOG502RQHW">
    <property type="taxonomic scope" value="Eukaryota"/>
</dbReference>
<evidence type="ECO:0000313" key="2">
    <source>
        <dbReference type="Proteomes" id="UP000008866"/>
    </source>
</evidence>
<comment type="caution">
    <text evidence="1">The sequence shown here is derived from an EMBL/GenBank/DDBJ whole genome shotgun (WGS) entry which is preliminary data.</text>
</comment>
<dbReference type="AlphaFoldDB" id="D4AJ34"/>
<dbReference type="GeneID" id="9524511"/>
<accession>D4AJ34</accession>
<sequence>MKLKLELKLKLEEEKKKKKKTKKRKGLKFPFAEFISPRLKSHAADSADKGVSLCSFSSSPASTSSFLLLPLPCLP</sequence>
<name>D4AJ34_ARTBC</name>
<reference evidence="2" key="1">
    <citation type="journal article" date="2011" name="Genome Biol.">
        <title>Comparative and functional genomics provide insights into the pathogenicity of dermatophytic fungi.</title>
        <authorList>
            <person name="Burmester A."/>
            <person name="Shelest E."/>
            <person name="Gloeckner G."/>
            <person name="Heddergott C."/>
            <person name="Schindler S."/>
            <person name="Staib P."/>
            <person name="Heidel A."/>
            <person name="Felder M."/>
            <person name="Petzold A."/>
            <person name="Szafranski K."/>
            <person name="Feuermann M."/>
            <person name="Pedruzzi I."/>
            <person name="Priebe S."/>
            <person name="Groth M."/>
            <person name="Winkler R."/>
            <person name="Li W."/>
            <person name="Kniemeyer O."/>
            <person name="Schroeckh V."/>
            <person name="Hertweck C."/>
            <person name="Hube B."/>
            <person name="White T.C."/>
            <person name="Platzer M."/>
            <person name="Guthke R."/>
            <person name="Heitman J."/>
            <person name="Woestemeyer J."/>
            <person name="Zipfel P.F."/>
            <person name="Monod M."/>
            <person name="Brakhage A.A."/>
        </authorList>
    </citation>
    <scope>NUCLEOTIDE SEQUENCE [LARGE SCALE GENOMIC DNA]</scope>
    <source>
        <strain evidence="2">ATCC MYA-4681 / CBS 112371</strain>
    </source>
</reference>
<proteinExistence type="predicted"/>
<dbReference type="EMBL" id="ABSU01000001">
    <property type="protein sequence ID" value="EFE36757.1"/>
    <property type="molecule type" value="Genomic_DNA"/>
</dbReference>
<dbReference type="HOGENOM" id="CLU_2670611_0_0_1"/>
<protein>
    <submittedName>
        <fullName evidence="1">Uncharacterized protein</fullName>
    </submittedName>
</protein>
<gene>
    <name evidence="1" type="ORF">ARB_04282</name>
</gene>
<dbReference type="KEGG" id="abe:ARB_04282"/>
<dbReference type="Proteomes" id="UP000008866">
    <property type="component" value="Unassembled WGS sequence"/>
</dbReference>
<evidence type="ECO:0000313" key="1">
    <source>
        <dbReference type="EMBL" id="EFE36757.1"/>
    </source>
</evidence>
<keyword evidence="2" id="KW-1185">Reference proteome</keyword>